<keyword evidence="3" id="KW-1185">Reference proteome</keyword>
<dbReference type="InterPro" id="IPR038461">
    <property type="entry name" value="Schlafen_AlbA_2_dom_sf"/>
</dbReference>
<protein>
    <submittedName>
        <fullName evidence="2">Helix-turn-helix domain-containing protein</fullName>
    </submittedName>
</protein>
<accession>A0ABV8S304</accession>
<organism evidence="2 3">
    <name type="scientific">Castellaniella hirudinis</name>
    <dbReference type="NCBI Taxonomy" id="1144617"/>
    <lineage>
        <taxon>Bacteria</taxon>
        <taxon>Pseudomonadati</taxon>
        <taxon>Pseudomonadota</taxon>
        <taxon>Betaproteobacteria</taxon>
        <taxon>Burkholderiales</taxon>
        <taxon>Alcaligenaceae</taxon>
        <taxon>Castellaniella</taxon>
    </lineage>
</organism>
<feature type="domain" description="Schlafen AlbA-2" evidence="1">
    <location>
        <begin position="13"/>
        <end position="128"/>
    </location>
</feature>
<evidence type="ECO:0000313" key="3">
    <source>
        <dbReference type="Proteomes" id="UP001595756"/>
    </source>
</evidence>
<dbReference type="PANTHER" id="PTHR30595:SF6">
    <property type="entry name" value="SCHLAFEN ALBA-2 DOMAIN-CONTAINING PROTEIN"/>
    <property type="match status" value="1"/>
</dbReference>
<dbReference type="Gene3D" id="3.30.950.30">
    <property type="entry name" value="Schlafen, AAA domain"/>
    <property type="match status" value="1"/>
</dbReference>
<proteinExistence type="predicted"/>
<dbReference type="PANTHER" id="PTHR30595">
    <property type="entry name" value="GLPR-RELATED TRANSCRIPTIONAL REPRESSOR"/>
    <property type="match status" value="1"/>
</dbReference>
<evidence type="ECO:0000313" key="2">
    <source>
        <dbReference type="EMBL" id="MFC4299440.1"/>
    </source>
</evidence>
<dbReference type="Pfam" id="PF04326">
    <property type="entry name" value="SLFN_AlbA_2"/>
    <property type="match status" value="1"/>
</dbReference>
<gene>
    <name evidence="2" type="ORF">ACFO0J_15460</name>
</gene>
<sequence length="215" mass="23705">MNNPLDDLLQTPEGKTLEFKRDLSSPRNVIRTLVAFANSAGGRLIIGADDGRRLIGITDPLDEEERVCNLIADSIAPRLVPSVELISQGDLTVLAVEVFPSNNRPHHVKAQGPEHGVYVRLGSSNRQAGPDLIAELRRSAQGVVFDEIPMPELDLADLDLAAAQTLFGDRRTLNEKSLATLKLVRREQNRLVPTQGAVLLFGKDREHHFPDAWVQ</sequence>
<name>A0ABV8S304_9BURK</name>
<dbReference type="InterPro" id="IPR007421">
    <property type="entry name" value="Schlafen_AlbA_2_dom"/>
</dbReference>
<evidence type="ECO:0000259" key="1">
    <source>
        <dbReference type="Pfam" id="PF04326"/>
    </source>
</evidence>
<comment type="caution">
    <text evidence="2">The sequence shown here is derived from an EMBL/GenBank/DDBJ whole genome shotgun (WGS) entry which is preliminary data.</text>
</comment>
<dbReference type="Proteomes" id="UP001595756">
    <property type="component" value="Unassembled WGS sequence"/>
</dbReference>
<reference evidence="3" key="1">
    <citation type="journal article" date="2019" name="Int. J. Syst. Evol. Microbiol.">
        <title>The Global Catalogue of Microorganisms (GCM) 10K type strain sequencing project: providing services to taxonomists for standard genome sequencing and annotation.</title>
        <authorList>
            <consortium name="The Broad Institute Genomics Platform"/>
            <consortium name="The Broad Institute Genome Sequencing Center for Infectious Disease"/>
            <person name="Wu L."/>
            <person name="Ma J."/>
        </authorList>
    </citation>
    <scope>NUCLEOTIDE SEQUENCE [LARGE SCALE GENOMIC DNA]</scope>
    <source>
        <strain evidence="3">CGMCC 1.19029</strain>
    </source>
</reference>
<dbReference type="RefSeq" id="WP_376813972.1">
    <property type="nucleotide sequence ID" value="NZ_JBHSDY010000010.1"/>
</dbReference>
<dbReference type="EMBL" id="JBHSDY010000010">
    <property type="protein sequence ID" value="MFC4299440.1"/>
    <property type="molecule type" value="Genomic_DNA"/>
</dbReference>